<name>A0A4R1F3P6_9GAMM</name>
<dbReference type="SUPFAM" id="SSF109604">
    <property type="entry name" value="HD-domain/PDEase-like"/>
    <property type="match status" value="1"/>
</dbReference>
<gene>
    <name evidence="11" type="primary">glyS</name>
    <name evidence="13" type="ORF">EV695_0737</name>
</gene>
<keyword evidence="8 11" id="KW-0648">Protein biosynthesis</keyword>
<dbReference type="AlphaFoldDB" id="A0A4R1F3P6"/>
<keyword evidence="9 11" id="KW-0030">Aminoacyl-tRNA synthetase</keyword>
<dbReference type="HAMAP" id="MF_00255">
    <property type="entry name" value="Gly_tRNA_synth_beta"/>
    <property type="match status" value="1"/>
</dbReference>
<evidence type="ECO:0000256" key="9">
    <source>
        <dbReference type="ARBA" id="ARBA00023146"/>
    </source>
</evidence>
<evidence type="ECO:0000259" key="12">
    <source>
        <dbReference type="SMART" id="SM00836"/>
    </source>
</evidence>
<dbReference type="Gene3D" id="1.10.730.10">
    <property type="entry name" value="Isoleucyl-tRNA Synthetase, Domain 1"/>
    <property type="match status" value="1"/>
</dbReference>
<reference evidence="13 14" key="1">
    <citation type="submission" date="2019-03" db="EMBL/GenBank/DDBJ databases">
        <title>Genomic Encyclopedia of Type Strains, Phase IV (KMG-IV): sequencing the most valuable type-strain genomes for metagenomic binning, comparative biology and taxonomic classification.</title>
        <authorList>
            <person name="Goeker M."/>
        </authorList>
    </citation>
    <scope>NUCLEOTIDE SEQUENCE [LARGE SCALE GENOMIC DNA]</scope>
    <source>
        <strain evidence="13 14">DSM 24830</strain>
    </source>
</reference>
<dbReference type="PRINTS" id="PR01045">
    <property type="entry name" value="TRNASYNTHGB"/>
</dbReference>
<dbReference type="EC" id="6.1.1.14" evidence="11"/>
<dbReference type="PROSITE" id="PS50861">
    <property type="entry name" value="AA_TRNA_LIGASE_II_GLYAB"/>
    <property type="match status" value="1"/>
</dbReference>
<evidence type="ECO:0000256" key="6">
    <source>
        <dbReference type="ARBA" id="ARBA00022741"/>
    </source>
</evidence>
<dbReference type="GO" id="GO:0005829">
    <property type="term" value="C:cytosol"/>
    <property type="evidence" value="ECO:0007669"/>
    <property type="project" value="TreeGrafter"/>
</dbReference>
<dbReference type="Pfam" id="PF05746">
    <property type="entry name" value="DALR_1"/>
    <property type="match status" value="1"/>
</dbReference>
<evidence type="ECO:0000313" key="14">
    <source>
        <dbReference type="Proteomes" id="UP000294887"/>
    </source>
</evidence>
<protein>
    <recommendedName>
        <fullName evidence="11">Glycine--tRNA ligase beta subunit</fullName>
        <ecNumber evidence="11">6.1.1.14</ecNumber>
    </recommendedName>
    <alternativeName>
        <fullName evidence="11">Glycyl-tRNA synthetase beta subunit</fullName>
        <shortName evidence="11">GlyRS</shortName>
    </alternativeName>
</protein>
<dbReference type="Pfam" id="PF02092">
    <property type="entry name" value="tRNA_synt_2f"/>
    <property type="match status" value="1"/>
</dbReference>
<evidence type="ECO:0000256" key="8">
    <source>
        <dbReference type="ARBA" id="ARBA00022917"/>
    </source>
</evidence>
<dbReference type="InterPro" id="IPR006194">
    <property type="entry name" value="Gly-tRNA-synth_heterodimer"/>
</dbReference>
<organism evidence="13 14">
    <name type="scientific">Cocleimonas flava</name>
    <dbReference type="NCBI Taxonomy" id="634765"/>
    <lineage>
        <taxon>Bacteria</taxon>
        <taxon>Pseudomonadati</taxon>
        <taxon>Pseudomonadota</taxon>
        <taxon>Gammaproteobacteria</taxon>
        <taxon>Thiotrichales</taxon>
        <taxon>Thiotrichaceae</taxon>
        <taxon>Cocleimonas</taxon>
    </lineage>
</organism>
<evidence type="ECO:0000256" key="7">
    <source>
        <dbReference type="ARBA" id="ARBA00022840"/>
    </source>
</evidence>
<keyword evidence="6 11" id="KW-0547">Nucleotide-binding</keyword>
<dbReference type="GO" id="GO:0004820">
    <property type="term" value="F:glycine-tRNA ligase activity"/>
    <property type="evidence" value="ECO:0007669"/>
    <property type="project" value="UniProtKB-UniRule"/>
</dbReference>
<dbReference type="EMBL" id="SMFQ01000002">
    <property type="protein sequence ID" value="TCJ88877.1"/>
    <property type="molecule type" value="Genomic_DNA"/>
</dbReference>
<dbReference type="Proteomes" id="UP000294887">
    <property type="component" value="Unassembled WGS sequence"/>
</dbReference>
<keyword evidence="5 11" id="KW-0436">Ligase</keyword>
<dbReference type="NCBIfam" id="TIGR00211">
    <property type="entry name" value="glyS"/>
    <property type="match status" value="1"/>
</dbReference>
<comment type="subunit">
    <text evidence="3 11">Tetramer of two alpha and two beta subunits.</text>
</comment>
<evidence type="ECO:0000256" key="5">
    <source>
        <dbReference type="ARBA" id="ARBA00022598"/>
    </source>
</evidence>
<keyword evidence="7 11" id="KW-0067">ATP-binding</keyword>
<evidence type="ECO:0000256" key="11">
    <source>
        <dbReference type="HAMAP-Rule" id="MF_00255"/>
    </source>
</evidence>
<evidence type="ECO:0000256" key="1">
    <source>
        <dbReference type="ARBA" id="ARBA00004496"/>
    </source>
</evidence>
<evidence type="ECO:0000256" key="3">
    <source>
        <dbReference type="ARBA" id="ARBA00011209"/>
    </source>
</evidence>
<keyword evidence="4 11" id="KW-0963">Cytoplasm</keyword>
<comment type="catalytic activity">
    <reaction evidence="10 11">
        <text>tRNA(Gly) + glycine + ATP = glycyl-tRNA(Gly) + AMP + diphosphate</text>
        <dbReference type="Rhea" id="RHEA:16013"/>
        <dbReference type="Rhea" id="RHEA-COMP:9664"/>
        <dbReference type="Rhea" id="RHEA-COMP:9683"/>
        <dbReference type="ChEBI" id="CHEBI:30616"/>
        <dbReference type="ChEBI" id="CHEBI:33019"/>
        <dbReference type="ChEBI" id="CHEBI:57305"/>
        <dbReference type="ChEBI" id="CHEBI:78442"/>
        <dbReference type="ChEBI" id="CHEBI:78522"/>
        <dbReference type="ChEBI" id="CHEBI:456215"/>
        <dbReference type="EC" id="6.1.1.14"/>
    </reaction>
</comment>
<sequence length="691" mass="75770">MSDTANANLLIEIGTEELPPKALKKLSEAFTSGVVAGLKEASLEAEEVISYAAPRRLAVLLKNIPVKQEDQSVERKGPAKKAAFDADGNPTKAVEGFARSCGVTAFDLEEIETPKGIWLVFRQDVAGKATSELVPEIVNKTLAKLPIPKRMRWGSSDIEFVRPVHWIVMMLGSDVIDGEVLGIQSGKQTFGHRFHHPEAITINSAESYAQQLHDEGHVIASFEDRRAEVRKQAEESAQKLGGVAHIEDGLLDEVTALIELPIAVSGSFGEEFLEVPQECLITSMQDHQKYFPVVDSNGTLMPYFITTSNIKSSNPAAVSQGNERVIRPRFADAKFFWDQDLKVKLESRRDATKKIVFQQKLGTLYEKTDRVSKLAGYIAGEIGADQQLAMRAAELSKCDLLSNMVQEFAELQGIMGSYYAKHDGEDAGVAAAMQEQYQPGFAGDVIPAGEVGKVLSLADRTDTLMGIFAIDMKPTGSKDPFSLRRAALGLLRIIIEGDLNLDLKSMLTEAAKGLSDKVDATPAIDDTFAFIMERLKAYYQDQGISADTVNAVASLSPSHPLDFDQRVKAVAEFAKMPESESLAAANKRISNILKKVETEIPAEVDQSLLNEPQEKALFDAISAQQMIVQPLFANGDYSEALSSLAVLREDVDNFFDNIMVMDDNEALKNNRLALLSQLRNLFLDVADLSRL</sequence>
<dbReference type="PANTHER" id="PTHR30075:SF2">
    <property type="entry name" value="GLYCINE--TRNA LIGASE, CHLOROPLASTIC_MITOCHONDRIAL 2"/>
    <property type="match status" value="1"/>
</dbReference>
<dbReference type="GO" id="GO:0004814">
    <property type="term" value="F:arginine-tRNA ligase activity"/>
    <property type="evidence" value="ECO:0007669"/>
    <property type="project" value="InterPro"/>
</dbReference>
<proteinExistence type="inferred from homology"/>
<comment type="similarity">
    <text evidence="2 11">Belongs to the class-II aminoacyl-tRNA synthetase family.</text>
</comment>
<evidence type="ECO:0000256" key="10">
    <source>
        <dbReference type="ARBA" id="ARBA00047937"/>
    </source>
</evidence>
<dbReference type="GO" id="GO:0006426">
    <property type="term" value="P:glycyl-tRNA aminoacylation"/>
    <property type="evidence" value="ECO:0007669"/>
    <property type="project" value="UniProtKB-UniRule"/>
</dbReference>
<evidence type="ECO:0000313" key="13">
    <source>
        <dbReference type="EMBL" id="TCJ88877.1"/>
    </source>
</evidence>
<dbReference type="InterPro" id="IPR015944">
    <property type="entry name" value="Gly-tRNA-synth_bsu"/>
</dbReference>
<comment type="caution">
    <text evidence="13">The sequence shown here is derived from an EMBL/GenBank/DDBJ whole genome shotgun (WGS) entry which is preliminary data.</text>
</comment>
<accession>A0A4R1F3P6</accession>
<feature type="domain" description="DALR anticodon binding" evidence="12">
    <location>
        <begin position="588"/>
        <end position="691"/>
    </location>
</feature>
<dbReference type="SMART" id="SM00836">
    <property type="entry name" value="DALR_1"/>
    <property type="match status" value="1"/>
</dbReference>
<dbReference type="RefSeq" id="WP_131904549.1">
    <property type="nucleotide sequence ID" value="NZ_BAAAFU010000008.1"/>
</dbReference>
<evidence type="ECO:0000256" key="2">
    <source>
        <dbReference type="ARBA" id="ARBA00008226"/>
    </source>
</evidence>
<evidence type="ECO:0000256" key="4">
    <source>
        <dbReference type="ARBA" id="ARBA00022490"/>
    </source>
</evidence>
<dbReference type="InterPro" id="IPR008909">
    <property type="entry name" value="DALR_anticod-bd"/>
</dbReference>
<dbReference type="GO" id="GO:0005524">
    <property type="term" value="F:ATP binding"/>
    <property type="evidence" value="ECO:0007669"/>
    <property type="project" value="UniProtKB-UniRule"/>
</dbReference>
<comment type="subcellular location">
    <subcellularLocation>
        <location evidence="1 11">Cytoplasm</location>
    </subcellularLocation>
</comment>
<dbReference type="GO" id="GO:0006420">
    <property type="term" value="P:arginyl-tRNA aminoacylation"/>
    <property type="evidence" value="ECO:0007669"/>
    <property type="project" value="InterPro"/>
</dbReference>
<keyword evidence="14" id="KW-1185">Reference proteome</keyword>
<dbReference type="OrthoDB" id="9775440at2"/>
<dbReference type="PANTHER" id="PTHR30075">
    <property type="entry name" value="GLYCYL-TRNA SYNTHETASE"/>
    <property type="match status" value="1"/>
</dbReference>